<dbReference type="GO" id="GO:0030674">
    <property type="term" value="F:protein-macromolecule adaptor activity"/>
    <property type="evidence" value="ECO:0007669"/>
    <property type="project" value="TreeGrafter"/>
</dbReference>
<evidence type="ECO:0000313" key="15">
    <source>
        <dbReference type="EMBL" id="KNC96722.1"/>
    </source>
</evidence>
<evidence type="ECO:0000256" key="9">
    <source>
        <dbReference type="ARBA" id="ARBA00023010"/>
    </source>
</evidence>
<feature type="transmembrane region" description="Helical" evidence="14">
    <location>
        <begin position="26"/>
        <end position="45"/>
    </location>
</feature>
<feature type="transmembrane region" description="Helical" evidence="14">
    <location>
        <begin position="156"/>
        <end position="173"/>
    </location>
</feature>
<feature type="region of interest" description="Disordered" evidence="13">
    <location>
        <begin position="463"/>
        <end position="488"/>
    </location>
</feature>
<keyword evidence="5 14" id="KW-0812">Transmembrane</keyword>
<accession>A0A0L0H683</accession>
<keyword evidence="4" id="KW-0813">Transport</keyword>
<evidence type="ECO:0000313" key="16">
    <source>
        <dbReference type="Proteomes" id="UP000053201"/>
    </source>
</evidence>
<keyword evidence="10" id="KW-0906">Nuclear pore complex</keyword>
<dbReference type="Pfam" id="PF09531">
    <property type="entry name" value="Ndc1_Nup"/>
    <property type="match status" value="1"/>
</dbReference>
<dbReference type="GO" id="GO:0051028">
    <property type="term" value="P:mRNA transport"/>
    <property type="evidence" value="ECO:0007669"/>
    <property type="project" value="UniProtKB-KW"/>
</dbReference>
<name>A0A0L0H683_SPIPD</name>
<keyword evidence="12" id="KW-0539">Nucleus</keyword>
<evidence type="ECO:0000256" key="2">
    <source>
        <dbReference type="ARBA" id="ARBA00004567"/>
    </source>
</evidence>
<gene>
    <name evidence="15" type="ORF">SPPG_07931</name>
</gene>
<dbReference type="OrthoDB" id="67850at2759"/>
<dbReference type="InterPro" id="IPR019049">
    <property type="entry name" value="Nucleoporin_prot_Ndc1/Nup"/>
</dbReference>
<organism evidence="15 16">
    <name type="scientific">Spizellomyces punctatus (strain DAOM BR117)</name>
    <dbReference type="NCBI Taxonomy" id="645134"/>
    <lineage>
        <taxon>Eukaryota</taxon>
        <taxon>Fungi</taxon>
        <taxon>Fungi incertae sedis</taxon>
        <taxon>Chytridiomycota</taxon>
        <taxon>Chytridiomycota incertae sedis</taxon>
        <taxon>Chytridiomycetes</taxon>
        <taxon>Spizellomycetales</taxon>
        <taxon>Spizellomycetaceae</taxon>
        <taxon>Spizellomyces</taxon>
    </lineage>
</organism>
<feature type="transmembrane region" description="Helical" evidence="14">
    <location>
        <begin position="199"/>
        <end position="220"/>
    </location>
</feature>
<protein>
    <recommendedName>
        <fullName evidence="17">Nucleoporin NDC1</fullName>
    </recommendedName>
</protein>
<evidence type="ECO:0000256" key="7">
    <source>
        <dbReference type="ARBA" id="ARBA00022927"/>
    </source>
</evidence>
<dbReference type="EMBL" id="KQ257467">
    <property type="protein sequence ID" value="KNC96722.1"/>
    <property type="molecule type" value="Genomic_DNA"/>
</dbReference>
<sequence length="650" mass="74370">MSLLHSWGPSSNPFVEAITPELYNRLASVLWATFIVVYTLLYTWSLSLGDFVGFGWLRKLFQPTTWFFSFVASLLIGVLVWRRVQNLQVRRRVQRTRFLALLDFLNGQLLASALWHSASSVILGYFYLRQKQSRVKSDWFLYPEGKYGAPELNENLVFIAGYCLFVALAYAGYRRYAERDQLAFPPIQRGLHWRIRARLPVSLSTAVSLGTIFLAVYNSLYLICGFSLYKIAAASIVRIGNFAATFGNKSAPIGLIIHEGSWLRWIGLRSLLHSYLTGMLLLAIWEAVDHIFEVFFTAPIRKDIPRSTVLTGLNLPTGQYAQYLAWLTLKGQLECRGQSRQSIFTVRNDEPSPLKAVLASSMSIVDRLSESLEVEQKKSKDRREQEDAKRIKPIAAASGITGSSVFSPQKRKQAILDVVSDKVKEFVFQPGSPARSPKVPPEPPKVLQDRWPQEQHREYPALLRPPRQHLDAQQTAGSTAQSQSIPVSLKDRRATGQEVLANLQQWIARWKWGKWLVAETLDRQTKDLFADFQVQVWAIQVLISIVVASPTEDRFGIVSDELDTILECLLRCQLGLETRLADPPVKPDEDPWIRNQLGDNQLLFREPYALLQVMQNSLYRVVTAWYETLGQRKLQPRYARKFQRYLDFRE</sequence>
<dbReference type="eggNOG" id="KOG4358">
    <property type="taxonomic scope" value="Eukaryota"/>
</dbReference>
<feature type="transmembrane region" description="Helical" evidence="14">
    <location>
        <begin position="65"/>
        <end position="84"/>
    </location>
</feature>
<dbReference type="AlphaFoldDB" id="A0A0L0H683"/>
<keyword evidence="9" id="KW-0811">Translocation</keyword>
<evidence type="ECO:0000256" key="1">
    <source>
        <dbReference type="ARBA" id="ARBA00004232"/>
    </source>
</evidence>
<dbReference type="GO" id="GO:0006999">
    <property type="term" value="P:nuclear pore organization"/>
    <property type="evidence" value="ECO:0007669"/>
    <property type="project" value="TreeGrafter"/>
</dbReference>
<keyword evidence="8 14" id="KW-1133">Transmembrane helix</keyword>
<dbReference type="GO" id="GO:0015031">
    <property type="term" value="P:protein transport"/>
    <property type="evidence" value="ECO:0007669"/>
    <property type="project" value="UniProtKB-KW"/>
</dbReference>
<dbReference type="GO" id="GO:0031965">
    <property type="term" value="C:nuclear membrane"/>
    <property type="evidence" value="ECO:0007669"/>
    <property type="project" value="UniProtKB-SubCell"/>
</dbReference>
<evidence type="ECO:0000256" key="11">
    <source>
        <dbReference type="ARBA" id="ARBA00023136"/>
    </source>
</evidence>
<dbReference type="Proteomes" id="UP000053201">
    <property type="component" value="Unassembled WGS sequence"/>
</dbReference>
<feature type="transmembrane region" description="Helical" evidence="14">
    <location>
        <begin position="105"/>
        <end position="128"/>
    </location>
</feature>
<dbReference type="RefSeq" id="XP_016604762.1">
    <property type="nucleotide sequence ID" value="XM_016756081.1"/>
</dbReference>
<keyword evidence="11 14" id="KW-0472">Membrane</keyword>
<evidence type="ECO:0008006" key="17">
    <source>
        <dbReference type="Google" id="ProtNLM"/>
    </source>
</evidence>
<dbReference type="PANTHER" id="PTHR13269">
    <property type="entry name" value="NUCLEOPORIN NDC1"/>
    <property type="match status" value="1"/>
</dbReference>
<dbReference type="VEuPathDB" id="FungiDB:SPPG_07931"/>
<feature type="region of interest" description="Disordered" evidence="13">
    <location>
        <begin position="429"/>
        <end position="451"/>
    </location>
</feature>
<keyword evidence="6" id="KW-0509">mRNA transport</keyword>
<comment type="subcellular location">
    <subcellularLocation>
        <location evidence="1">Nucleus membrane</location>
        <topology evidence="1">Multi-pass membrane protein</topology>
    </subcellularLocation>
    <subcellularLocation>
        <location evidence="2">Nucleus</location>
        <location evidence="2">Nuclear pore complex</location>
    </subcellularLocation>
</comment>
<evidence type="ECO:0000256" key="3">
    <source>
        <dbReference type="ARBA" id="ARBA00005760"/>
    </source>
</evidence>
<keyword evidence="7" id="KW-0653">Protein transport</keyword>
<dbReference type="GO" id="GO:0005816">
    <property type="term" value="C:spindle pole body"/>
    <property type="evidence" value="ECO:0007669"/>
    <property type="project" value="TreeGrafter"/>
</dbReference>
<evidence type="ECO:0000256" key="4">
    <source>
        <dbReference type="ARBA" id="ARBA00022448"/>
    </source>
</evidence>
<evidence type="ECO:0000256" key="8">
    <source>
        <dbReference type="ARBA" id="ARBA00022989"/>
    </source>
</evidence>
<reference evidence="15 16" key="1">
    <citation type="submission" date="2009-08" db="EMBL/GenBank/DDBJ databases">
        <title>The Genome Sequence of Spizellomyces punctatus strain DAOM BR117.</title>
        <authorList>
            <consortium name="The Broad Institute Genome Sequencing Platform"/>
            <person name="Russ C."/>
            <person name="Cuomo C."/>
            <person name="Shea T."/>
            <person name="Young S.K."/>
            <person name="Zeng Q."/>
            <person name="Koehrsen M."/>
            <person name="Haas B."/>
            <person name="Borodovsky M."/>
            <person name="Guigo R."/>
            <person name="Alvarado L."/>
            <person name="Berlin A."/>
            <person name="Bochicchio J."/>
            <person name="Borenstein D."/>
            <person name="Chapman S."/>
            <person name="Chen Z."/>
            <person name="Engels R."/>
            <person name="Freedman E."/>
            <person name="Gellesch M."/>
            <person name="Goldberg J."/>
            <person name="Griggs A."/>
            <person name="Gujja S."/>
            <person name="Heiman D."/>
            <person name="Hepburn T."/>
            <person name="Howarth C."/>
            <person name="Jen D."/>
            <person name="Larson L."/>
            <person name="Lewis B."/>
            <person name="Mehta T."/>
            <person name="Park D."/>
            <person name="Pearson M."/>
            <person name="Roberts A."/>
            <person name="Saif S."/>
            <person name="Shenoy N."/>
            <person name="Sisk P."/>
            <person name="Stolte C."/>
            <person name="Sykes S."/>
            <person name="Thomson T."/>
            <person name="Walk T."/>
            <person name="White J."/>
            <person name="Yandava C."/>
            <person name="Burger G."/>
            <person name="Gray M.W."/>
            <person name="Holland P.W.H."/>
            <person name="King N."/>
            <person name="Lang F.B.F."/>
            <person name="Roger A.J."/>
            <person name="Ruiz-Trillo I."/>
            <person name="Lander E."/>
            <person name="Nusbaum C."/>
        </authorList>
    </citation>
    <scope>NUCLEOTIDE SEQUENCE [LARGE SCALE GENOMIC DNA]</scope>
    <source>
        <strain evidence="15 16">DAOM BR117</strain>
    </source>
</reference>
<dbReference type="GeneID" id="27691114"/>
<dbReference type="GO" id="GO:0070762">
    <property type="term" value="C:nuclear pore transmembrane ring"/>
    <property type="evidence" value="ECO:0007669"/>
    <property type="project" value="TreeGrafter"/>
</dbReference>
<evidence type="ECO:0000256" key="5">
    <source>
        <dbReference type="ARBA" id="ARBA00022692"/>
    </source>
</evidence>
<comment type="similarity">
    <text evidence="3">Belongs to the NDC1 family.</text>
</comment>
<dbReference type="OMA" id="ILCQQHL"/>
<dbReference type="InParanoid" id="A0A0L0H683"/>
<keyword evidence="16" id="KW-1185">Reference proteome</keyword>
<dbReference type="STRING" id="645134.A0A0L0H683"/>
<dbReference type="PANTHER" id="PTHR13269:SF6">
    <property type="entry name" value="NUCLEOPORIN NDC1"/>
    <property type="match status" value="1"/>
</dbReference>
<evidence type="ECO:0000256" key="12">
    <source>
        <dbReference type="ARBA" id="ARBA00023242"/>
    </source>
</evidence>
<evidence type="ECO:0000256" key="14">
    <source>
        <dbReference type="SAM" id="Phobius"/>
    </source>
</evidence>
<evidence type="ECO:0000256" key="13">
    <source>
        <dbReference type="SAM" id="MobiDB-lite"/>
    </source>
</evidence>
<proteinExistence type="inferred from homology"/>
<feature type="compositionally biased region" description="Low complexity" evidence="13">
    <location>
        <begin position="472"/>
        <end position="484"/>
    </location>
</feature>
<evidence type="ECO:0000256" key="6">
    <source>
        <dbReference type="ARBA" id="ARBA00022816"/>
    </source>
</evidence>
<evidence type="ECO:0000256" key="10">
    <source>
        <dbReference type="ARBA" id="ARBA00023132"/>
    </source>
</evidence>